<reference evidence="2 3" key="1">
    <citation type="submission" date="2020-05" db="EMBL/GenBank/DDBJ databases">
        <title>Horizontal transmission and recombination maintain forever young bacterial symbiont genomes.</title>
        <authorList>
            <person name="Russell S.L."/>
            <person name="Pepper-Tunick E."/>
            <person name="Svedberg J."/>
            <person name="Byrne A."/>
            <person name="Ruelas Castillo J."/>
            <person name="Vollmers C."/>
            <person name="Beinart R.A."/>
            <person name="Corbett-Detig R."/>
        </authorList>
    </citation>
    <scope>NUCLEOTIDE SEQUENCE [LARGE SCALE GENOMIC DNA]</scope>
    <source>
        <strain evidence="2">Monterey_2004</strain>
    </source>
</reference>
<proteinExistence type="predicted"/>
<dbReference type="Proteomes" id="UP000525329">
    <property type="component" value="Unassembled WGS sequence"/>
</dbReference>
<evidence type="ECO:0000256" key="1">
    <source>
        <dbReference type="SAM" id="Phobius"/>
    </source>
</evidence>
<evidence type="ECO:0000313" key="3">
    <source>
        <dbReference type="Proteomes" id="UP000525329"/>
    </source>
</evidence>
<keyword evidence="1" id="KW-0472">Membrane</keyword>
<name>A0A853GC47_9GAMM</name>
<evidence type="ECO:0000313" key="2">
    <source>
        <dbReference type="EMBL" id="NYT52111.1"/>
    </source>
</evidence>
<protein>
    <submittedName>
        <fullName evidence="2">Uncharacterized protein</fullName>
    </submittedName>
</protein>
<organism evidence="2 3">
    <name type="scientific">Candidatus Vesicomyosocius endoextente</name>
    <dbReference type="NCBI Taxonomy" id="2738853"/>
    <lineage>
        <taxon>Bacteria</taxon>
        <taxon>Pseudomonadati</taxon>
        <taxon>Pseudomonadota</taxon>
        <taxon>Gammaproteobacteria</taxon>
        <taxon>Candidatus Pseudothioglobaceae</taxon>
        <taxon>Candidatus Vesicomyidisocius</taxon>
    </lineage>
</organism>
<dbReference type="EMBL" id="JACCHU010000001">
    <property type="protein sequence ID" value="NYT52111.1"/>
    <property type="molecule type" value="Genomic_DNA"/>
</dbReference>
<feature type="transmembrane region" description="Helical" evidence="1">
    <location>
        <begin position="45"/>
        <end position="65"/>
    </location>
</feature>
<gene>
    <name evidence="2" type="ORF">H0A74_00765</name>
</gene>
<comment type="caution">
    <text evidence="2">The sequence shown here is derived from an EMBL/GenBank/DDBJ whole genome shotgun (WGS) entry which is preliminary data.</text>
</comment>
<keyword evidence="1" id="KW-1133">Transmembrane helix</keyword>
<feature type="transmembrane region" description="Helical" evidence="1">
    <location>
        <begin position="7"/>
        <end position="25"/>
    </location>
</feature>
<keyword evidence="1" id="KW-0812">Transmembrane</keyword>
<accession>A0A853GC47</accession>
<sequence length="102" mass="11663">MIWMLLLIRHIKIVIIVIFIYRDMLLGEGSLSFRQIDIFSFDESFFVKLAAIVSSITLATVNLFTKYLNKIIIVIKEIIIDGVIINLHNLVICSGLLLVWGL</sequence>
<feature type="transmembrane region" description="Helical" evidence="1">
    <location>
        <begin position="77"/>
        <end position="100"/>
    </location>
</feature>
<dbReference type="AlphaFoldDB" id="A0A853GC47"/>